<dbReference type="EMBL" id="AMCI01005353">
    <property type="protein sequence ID" value="EJW96309.1"/>
    <property type="molecule type" value="Genomic_DNA"/>
</dbReference>
<sequence>MVTANALLNGKLLGVSTAEGVIQGTDHWLYYKDSLEDYQGTALLSDRSLFNIAHSLSMMQEDLKNKGVDFLFTVAPNKNSLYGEHMPYYYKMKVTKENNLARLKPVLEKEGVAYADLYDVFKAQEEVLYHQRDSHWNNKGAALAADTLLEALGKEHVSYEGEPYQEKEDFEGDLDKMLYPLAMTPEKQFYFDRQPTYACVGEVESNFDPRITTVNPVKAGSLVMYRDSFGNAILPFMADAYASAY</sequence>
<name>J9GA40_9ZZZZ</name>
<keyword evidence="2 6" id="KW-0808">Transferase</keyword>
<dbReference type="GO" id="GO:0042597">
    <property type="term" value="C:periplasmic space"/>
    <property type="evidence" value="ECO:0007669"/>
    <property type="project" value="UniProtKB-SubCell"/>
</dbReference>
<keyword evidence="3" id="KW-0732">Signal</keyword>
<gene>
    <name evidence="6" type="ORF">EVA_15584</name>
</gene>
<evidence type="ECO:0000256" key="2">
    <source>
        <dbReference type="ARBA" id="ARBA00022679"/>
    </source>
</evidence>
<evidence type="ECO:0000259" key="5">
    <source>
        <dbReference type="Pfam" id="PF16822"/>
    </source>
</evidence>
<dbReference type="InterPro" id="IPR031811">
    <property type="entry name" value="ALGX/ALGJ_SGNH-like"/>
</dbReference>
<evidence type="ECO:0000313" key="6">
    <source>
        <dbReference type="EMBL" id="EJW96309.1"/>
    </source>
</evidence>
<organism evidence="6">
    <name type="scientific">gut metagenome</name>
    <dbReference type="NCBI Taxonomy" id="749906"/>
    <lineage>
        <taxon>unclassified sequences</taxon>
        <taxon>metagenomes</taxon>
        <taxon>organismal metagenomes</taxon>
    </lineage>
</organism>
<dbReference type="AlphaFoldDB" id="J9GA40"/>
<comment type="subcellular location">
    <subcellularLocation>
        <location evidence="1">Periplasm</location>
    </subcellularLocation>
</comment>
<dbReference type="SUPFAM" id="SSF52266">
    <property type="entry name" value="SGNH hydrolase"/>
    <property type="match status" value="1"/>
</dbReference>
<evidence type="ECO:0000256" key="1">
    <source>
        <dbReference type="ARBA" id="ARBA00004418"/>
    </source>
</evidence>
<dbReference type="InterPro" id="IPR036514">
    <property type="entry name" value="SGNH_hydro_sf"/>
</dbReference>
<dbReference type="Pfam" id="PF16822">
    <property type="entry name" value="ALGX"/>
    <property type="match status" value="1"/>
</dbReference>
<protein>
    <submittedName>
        <fullName evidence="6">Alginate o-acetyltransferase AlgJ</fullName>
    </submittedName>
</protein>
<keyword evidence="4" id="KW-0574">Periplasm</keyword>
<comment type="caution">
    <text evidence="6">The sequence shown here is derived from an EMBL/GenBank/DDBJ whole genome shotgun (WGS) entry which is preliminary data.</text>
</comment>
<feature type="non-terminal residue" evidence="6">
    <location>
        <position position="245"/>
    </location>
</feature>
<feature type="domain" description="AlgX/AlgJ SGNH hydrolase-like" evidence="5">
    <location>
        <begin position="21"/>
        <end position="178"/>
    </location>
</feature>
<accession>J9GA40</accession>
<evidence type="ECO:0000256" key="4">
    <source>
        <dbReference type="ARBA" id="ARBA00022764"/>
    </source>
</evidence>
<dbReference type="Gene3D" id="3.40.50.1110">
    <property type="entry name" value="SGNH hydrolase"/>
    <property type="match status" value="1"/>
</dbReference>
<proteinExistence type="predicted"/>
<dbReference type="GO" id="GO:0016740">
    <property type="term" value="F:transferase activity"/>
    <property type="evidence" value="ECO:0007669"/>
    <property type="project" value="UniProtKB-KW"/>
</dbReference>
<reference evidence="6" key="1">
    <citation type="journal article" date="2012" name="PLoS ONE">
        <title>Gene sets for utilization of primary and secondary nutrition supplies in the distal gut of endangered iberian lynx.</title>
        <authorList>
            <person name="Alcaide M."/>
            <person name="Messina E."/>
            <person name="Richter M."/>
            <person name="Bargiela R."/>
            <person name="Peplies J."/>
            <person name="Huws S.A."/>
            <person name="Newbold C.J."/>
            <person name="Golyshin P.N."/>
            <person name="Simon M.A."/>
            <person name="Lopez G."/>
            <person name="Yakimov M.M."/>
            <person name="Ferrer M."/>
        </authorList>
    </citation>
    <scope>NUCLEOTIDE SEQUENCE</scope>
</reference>
<evidence type="ECO:0000256" key="3">
    <source>
        <dbReference type="ARBA" id="ARBA00022729"/>
    </source>
</evidence>